<sequence length="106" mass="11494">MGFQRVKDILDQGMAAWEKQNGKADLSNHGPTFSWTTKAALLAASGHNKRLIQPELIGNGGDKTNLVIDLRTGIASPALRMPKGGPFIPDDQVQEIVDWINQGCPD</sequence>
<organism evidence="1 2">
    <name type="scientific">Bradyrhizobium macuxiense</name>
    <dbReference type="NCBI Taxonomy" id="1755647"/>
    <lineage>
        <taxon>Bacteria</taxon>
        <taxon>Pseudomonadati</taxon>
        <taxon>Pseudomonadota</taxon>
        <taxon>Alphaproteobacteria</taxon>
        <taxon>Hyphomicrobiales</taxon>
        <taxon>Nitrobacteraceae</taxon>
        <taxon>Bradyrhizobium</taxon>
    </lineage>
</organism>
<name>A0A120FRP5_9BRAD</name>
<dbReference type="Proteomes" id="UP000057737">
    <property type="component" value="Unassembled WGS sequence"/>
</dbReference>
<dbReference type="AlphaFoldDB" id="A0A120FRP5"/>
<protein>
    <recommendedName>
        <fullName evidence="3">Cytochrome c domain-containing protein</fullName>
    </recommendedName>
</protein>
<evidence type="ECO:0000313" key="1">
    <source>
        <dbReference type="EMBL" id="KWV60482.1"/>
    </source>
</evidence>
<accession>A0A120FRP5</accession>
<gene>
    <name evidence="1" type="ORF">AS156_29330</name>
</gene>
<dbReference type="RefSeq" id="WP_066500542.1">
    <property type="nucleotide sequence ID" value="NZ_LNCU01000019.1"/>
</dbReference>
<evidence type="ECO:0008006" key="3">
    <source>
        <dbReference type="Google" id="ProtNLM"/>
    </source>
</evidence>
<proteinExistence type="predicted"/>
<reference evidence="1 2" key="1">
    <citation type="submission" date="2015-11" db="EMBL/GenBank/DDBJ databases">
        <title>Draft Genome Sequence of the Strain BR 10303 (Bradyrhizobium sp.) isolated from nodules of Centrolobium paraense.</title>
        <authorList>
            <person name="Zelli J.E."/>
            <person name="Simoes-Araujo J.L."/>
            <person name="Barauna A.C."/>
            <person name="Silva K."/>
        </authorList>
    </citation>
    <scope>NUCLEOTIDE SEQUENCE [LARGE SCALE GENOMIC DNA]</scope>
    <source>
        <strain evidence="1 2">BR 10303</strain>
    </source>
</reference>
<evidence type="ECO:0000313" key="2">
    <source>
        <dbReference type="Proteomes" id="UP000057737"/>
    </source>
</evidence>
<dbReference type="OrthoDB" id="2874181at2"/>
<keyword evidence="2" id="KW-1185">Reference proteome</keyword>
<comment type="caution">
    <text evidence="1">The sequence shown here is derived from an EMBL/GenBank/DDBJ whole genome shotgun (WGS) entry which is preliminary data.</text>
</comment>
<dbReference type="EMBL" id="LNCU01000019">
    <property type="protein sequence ID" value="KWV60482.1"/>
    <property type="molecule type" value="Genomic_DNA"/>
</dbReference>